<evidence type="ECO:0000313" key="10">
    <source>
        <dbReference type="Proteomes" id="UP001221217"/>
    </source>
</evidence>
<reference evidence="9 10" key="1">
    <citation type="submission" date="2022-12" db="EMBL/GenBank/DDBJ databases">
        <title>Metagenome assembled genome from gulf of manar.</title>
        <authorList>
            <person name="Kohli P."/>
            <person name="Pk S."/>
            <person name="Venkata Ramana C."/>
            <person name="Sasikala C."/>
        </authorList>
    </citation>
    <scope>NUCLEOTIDE SEQUENCE [LARGE SCALE GENOMIC DNA]</scope>
    <source>
        <strain evidence="9">JB008</strain>
    </source>
</reference>
<evidence type="ECO:0000256" key="1">
    <source>
        <dbReference type="ARBA" id="ARBA00004202"/>
    </source>
</evidence>
<comment type="subcellular location">
    <subcellularLocation>
        <location evidence="1">Cell membrane</location>
        <topology evidence="1">Peripheral membrane protein</topology>
    </subcellularLocation>
</comment>
<dbReference type="InterPro" id="IPR003593">
    <property type="entry name" value="AAA+_ATPase"/>
</dbReference>
<dbReference type="PANTHER" id="PTHR43553:SF27">
    <property type="entry name" value="ENERGY-COUPLING FACTOR TRANSPORTER ATP-BINDING PROTEIN ECFA2"/>
    <property type="match status" value="1"/>
</dbReference>
<dbReference type="EMBL" id="JAQQAL010000010">
    <property type="protein sequence ID" value="MDC7225946.1"/>
    <property type="molecule type" value="Genomic_DNA"/>
</dbReference>
<dbReference type="GO" id="GO:0005524">
    <property type="term" value="F:ATP binding"/>
    <property type="evidence" value="ECO:0007669"/>
    <property type="project" value="UniProtKB-KW"/>
</dbReference>
<dbReference type="AlphaFoldDB" id="A0AAJ1MJN1"/>
<comment type="caution">
    <text evidence="9">The sequence shown here is derived from an EMBL/GenBank/DDBJ whole genome shotgun (WGS) entry which is preliminary data.</text>
</comment>
<proteinExistence type="predicted"/>
<protein>
    <submittedName>
        <fullName evidence="9">ABC transporter ATP-binding protein</fullName>
    </submittedName>
</protein>
<dbReference type="Pfam" id="PF00005">
    <property type="entry name" value="ABC_tran"/>
    <property type="match status" value="2"/>
</dbReference>
<evidence type="ECO:0000256" key="6">
    <source>
        <dbReference type="ARBA" id="ARBA00022967"/>
    </source>
</evidence>
<keyword evidence="6" id="KW-1278">Translocase</keyword>
<dbReference type="GO" id="GO:0042626">
    <property type="term" value="F:ATPase-coupled transmembrane transporter activity"/>
    <property type="evidence" value="ECO:0007669"/>
    <property type="project" value="TreeGrafter"/>
</dbReference>
<feature type="domain" description="ABC transporter" evidence="8">
    <location>
        <begin position="4"/>
        <end position="243"/>
    </location>
</feature>
<dbReference type="CDD" id="cd03225">
    <property type="entry name" value="ABC_cobalt_CbiO_domain1"/>
    <property type="match status" value="2"/>
</dbReference>
<dbReference type="SUPFAM" id="SSF52540">
    <property type="entry name" value="P-loop containing nucleoside triphosphate hydrolases"/>
    <property type="match status" value="2"/>
</dbReference>
<gene>
    <name evidence="9" type="ORF">PQJ61_04180</name>
</gene>
<dbReference type="Gene3D" id="3.40.50.300">
    <property type="entry name" value="P-loop containing nucleotide triphosphate hydrolases"/>
    <property type="match status" value="2"/>
</dbReference>
<evidence type="ECO:0000256" key="3">
    <source>
        <dbReference type="ARBA" id="ARBA00022475"/>
    </source>
</evidence>
<name>A0AAJ1MJN1_9SPIO</name>
<evidence type="ECO:0000256" key="4">
    <source>
        <dbReference type="ARBA" id="ARBA00022741"/>
    </source>
</evidence>
<keyword evidence="7" id="KW-0472">Membrane</keyword>
<evidence type="ECO:0000256" key="7">
    <source>
        <dbReference type="ARBA" id="ARBA00023136"/>
    </source>
</evidence>
<dbReference type="GO" id="GO:0043190">
    <property type="term" value="C:ATP-binding cassette (ABC) transporter complex"/>
    <property type="evidence" value="ECO:0007669"/>
    <property type="project" value="TreeGrafter"/>
</dbReference>
<dbReference type="PROSITE" id="PS00211">
    <property type="entry name" value="ABC_TRANSPORTER_1"/>
    <property type="match status" value="1"/>
</dbReference>
<feature type="domain" description="ABC transporter" evidence="8">
    <location>
        <begin position="273"/>
        <end position="490"/>
    </location>
</feature>
<dbReference type="InterPro" id="IPR017871">
    <property type="entry name" value="ABC_transporter-like_CS"/>
</dbReference>
<evidence type="ECO:0000256" key="2">
    <source>
        <dbReference type="ARBA" id="ARBA00022448"/>
    </source>
</evidence>
<evidence type="ECO:0000259" key="8">
    <source>
        <dbReference type="PROSITE" id="PS50893"/>
    </source>
</evidence>
<dbReference type="InterPro" id="IPR027417">
    <property type="entry name" value="P-loop_NTPase"/>
</dbReference>
<dbReference type="PROSITE" id="PS50893">
    <property type="entry name" value="ABC_TRANSPORTER_2"/>
    <property type="match status" value="2"/>
</dbReference>
<keyword evidence="3" id="KW-1003">Cell membrane</keyword>
<keyword evidence="5 9" id="KW-0067">ATP-binding</keyword>
<evidence type="ECO:0000313" key="9">
    <source>
        <dbReference type="EMBL" id="MDC7225946.1"/>
    </source>
</evidence>
<dbReference type="InterPro" id="IPR050095">
    <property type="entry name" value="ECF_ABC_transporter_ATP-bd"/>
</dbReference>
<dbReference type="InterPro" id="IPR015856">
    <property type="entry name" value="ABC_transpr_CbiO/EcfA_su"/>
</dbReference>
<dbReference type="Proteomes" id="UP001221217">
    <property type="component" value="Unassembled WGS sequence"/>
</dbReference>
<dbReference type="PANTHER" id="PTHR43553">
    <property type="entry name" value="HEAVY METAL TRANSPORTER"/>
    <property type="match status" value="1"/>
</dbReference>
<dbReference type="SMART" id="SM00382">
    <property type="entry name" value="AAA"/>
    <property type="match status" value="2"/>
</dbReference>
<keyword evidence="2" id="KW-0813">Transport</keyword>
<dbReference type="InterPro" id="IPR003439">
    <property type="entry name" value="ABC_transporter-like_ATP-bd"/>
</dbReference>
<dbReference type="GO" id="GO:0016887">
    <property type="term" value="F:ATP hydrolysis activity"/>
    <property type="evidence" value="ECO:0007669"/>
    <property type="project" value="InterPro"/>
</dbReference>
<keyword evidence="4" id="KW-0547">Nucleotide-binding</keyword>
<evidence type="ECO:0000256" key="5">
    <source>
        <dbReference type="ARBA" id="ARBA00022840"/>
    </source>
</evidence>
<sequence length="492" mass="55797">MFKVSIRDFSFRYRKDQRPIISNINLDFSSDERILILGPSGGGKSTLLLALLRLYTAYDIYFADGDVYFNGKPAEEMTRNEIIKIFGVVFQTPSHQFCLQYPEEEAAFGLENLQVEPSKMQGLIDKSFERFGFSKREQSIQTLSGGEQQVLAAASTTLLESRMLVMDEPTAHLDPTGRKEFRKALRSWLSPEKGFLLVEHHVKLFLDLFERVIVLVIKVRIIFDEQGIDVLTRERNLLTKMGVWLPEQEGRSCGSGGFVNIQNECQAEKKPALEFKNSFIGYQRKQIIKNLDLKIERGEFTALVGRNGCGKSTILQSLIGLSDLQTGSISIDGKLYRTPGKKLKLKDAPAYLFQNPEHQFVYPTVQEEVQDSVLLKRYGLYDKRHQNPFTLSGGEKRRLSLISLLTKERELYLLDEPTFGQDSKTAGELVQTIKELQENEKTVVVVSHDLALFEDLVQRIIVLNAGAVVFDGTPSELSVHSSEELNEWGVEL</sequence>
<organism evidence="9 10">
    <name type="scientific">Candidatus Thalassospirochaeta sargassi</name>
    <dbReference type="NCBI Taxonomy" id="3119039"/>
    <lineage>
        <taxon>Bacteria</taxon>
        <taxon>Pseudomonadati</taxon>
        <taxon>Spirochaetota</taxon>
        <taxon>Spirochaetia</taxon>
        <taxon>Spirochaetales</taxon>
        <taxon>Spirochaetaceae</taxon>
        <taxon>Candidatus Thalassospirochaeta</taxon>
    </lineage>
</organism>
<accession>A0AAJ1MJN1</accession>